<keyword evidence="2" id="KW-0472">Membrane</keyword>
<feature type="transmembrane region" description="Helical" evidence="2">
    <location>
        <begin position="34"/>
        <end position="61"/>
    </location>
</feature>
<sequence>MPDNLNKPTGADWAALMPKQMIPAANLMSHPVGAAAAVSALGFGVASHMLGLWAGMMVSAFDMNSSFKRETKDISGALPHSPDVDALKNIIREKVGTGAEEIASTDTPAAARSNPPTDVDATTPHPRREVAVAADDLKQISGIGPKLEKVLNGLGILTYAHIAAWSSDDLARIDDQLKLNGRVSRDDWVGQARKLCAAGQQ</sequence>
<organism evidence="3 4">
    <name type="scientific">Phyllobacterium endophyticum</name>
    <dbReference type="NCBI Taxonomy" id="1149773"/>
    <lineage>
        <taxon>Bacteria</taxon>
        <taxon>Pseudomonadati</taxon>
        <taxon>Pseudomonadota</taxon>
        <taxon>Alphaproteobacteria</taxon>
        <taxon>Hyphomicrobiales</taxon>
        <taxon>Phyllobacteriaceae</taxon>
        <taxon>Phyllobacterium</taxon>
    </lineage>
</organism>
<name>A0A2P7AW84_9HYPH</name>
<accession>A0A2P7AW84</accession>
<reference evidence="4" key="1">
    <citation type="submission" date="2017-11" db="EMBL/GenBank/DDBJ databases">
        <authorList>
            <person name="Kuznetsova I."/>
            <person name="Sazanova A."/>
            <person name="Chirak E."/>
            <person name="Safronova V."/>
            <person name="Willems A."/>
        </authorList>
    </citation>
    <scope>NUCLEOTIDE SEQUENCE [LARGE SCALE GENOMIC DNA]</scope>
    <source>
        <strain evidence="4">PEPV15</strain>
    </source>
</reference>
<keyword evidence="2" id="KW-0812">Transmembrane</keyword>
<comment type="caution">
    <text evidence="3">The sequence shown here is derived from an EMBL/GenBank/DDBJ whole genome shotgun (WGS) entry which is preliminary data.</text>
</comment>
<dbReference type="AlphaFoldDB" id="A0A2P7AW84"/>
<dbReference type="Proteomes" id="UP000241158">
    <property type="component" value="Unassembled WGS sequence"/>
</dbReference>
<dbReference type="RefSeq" id="WP_106716909.1">
    <property type="nucleotide sequence ID" value="NZ_JACHXT010000001.1"/>
</dbReference>
<feature type="region of interest" description="Disordered" evidence="1">
    <location>
        <begin position="99"/>
        <end position="125"/>
    </location>
</feature>
<evidence type="ECO:0000256" key="1">
    <source>
        <dbReference type="SAM" id="MobiDB-lite"/>
    </source>
</evidence>
<gene>
    <name evidence="3" type="ORF">CU100_12800</name>
</gene>
<dbReference type="OrthoDB" id="9807941at2"/>
<proteinExistence type="predicted"/>
<protein>
    <recommendedName>
        <fullName evidence="5">NADH-ubiquinone dehydrogenase</fullName>
    </recommendedName>
</protein>
<evidence type="ECO:0000313" key="4">
    <source>
        <dbReference type="Proteomes" id="UP000241158"/>
    </source>
</evidence>
<evidence type="ECO:0008006" key="5">
    <source>
        <dbReference type="Google" id="ProtNLM"/>
    </source>
</evidence>
<dbReference type="Gene3D" id="1.10.150.20">
    <property type="entry name" value="5' to 3' exonuclease, C-terminal subdomain"/>
    <property type="match status" value="1"/>
</dbReference>
<evidence type="ECO:0000256" key="2">
    <source>
        <dbReference type="SAM" id="Phobius"/>
    </source>
</evidence>
<dbReference type="EMBL" id="PGGN01000002">
    <property type="protein sequence ID" value="PSH58469.1"/>
    <property type="molecule type" value="Genomic_DNA"/>
</dbReference>
<evidence type="ECO:0000313" key="3">
    <source>
        <dbReference type="EMBL" id="PSH58469.1"/>
    </source>
</evidence>
<keyword evidence="2" id="KW-1133">Transmembrane helix</keyword>
<keyword evidence="4" id="KW-1185">Reference proteome</keyword>